<keyword evidence="1" id="KW-0472">Membrane</keyword>
<reference evidence="2" key="2">
    <citation type="submission" date="2023-05" db="EMBL/GenBank/DDBJ databases">
        <authorList>
            <consortium name="Lawrence Berkeley National Laboratory"/>
            <person name="Steindorff A."/>
            <person name="Hensen N."/>
            <person name="Bonometti L."/>
            <person name="Westerberg I."/>
            <person name="Brannstrom I.O."/>
            <person name="Guillou S."/>
            <person name="Cros-Aarteil S."/>
            <person name="Calhoun S."/>
            <person name="Haridas S."/>
            <person name="Kuo A."/>
            <person name="Mondo S."/>
            <person name="Pangilinan J."/>
            <person name="Riley R."/>
            <person name="Labutti K."/>
            <person name="Andreopoulos B."/>
            <person name="Lipzen A."/>
            <person name="Chen C."/>
            <person name="Yanf M."/>
            <person name="Daum C."/>
            <person name="Ng V."/>
            <person name="Clum A."/>
            <person name="Ohm R."/>
            <person name="Martin F."/>
            <person name="Silar P."/>
            <person name="Natvig D."/>
            <person name="Lalanne C."/>
            <person name="Gautier V."/>
            <person name="Ament-Velasquez S.L."/>
            <person name="Kruys A."/>
            <person name="Hutchinson M.I."/>
            <person name="Powell A.J."/>
            <person name="Barry K."/>
            <person name="Miller A.N."/>
            <person name="Grigoriev I.V."/>
            <person name="Debuchy R."/>
            <person name="Gladieux P."/>
            <person name="Thoren M.H."/>
            <person name="Johannesson H."/>
        </authorList>
    </citation>
    <scope>NUCLEOTIDE SEQUENCE</scope>
    <source>
        <strain evidence="2">CBS 315.58</strain>
    </source>
</reference>
<organism evidence="2 3">
    <name type="scientific">Triangularia verruculosa</name>
    <dbReference type="NCBI Taxonomy" id="2587418"/>
    <lineage>
        <taxon>Eukaryota</taxon>
        <taxon>Fungi</taxon>
        <taxon>Dikarya</taxon>
        <taxon>Ascomycota</taxon>
        <taxon>Pezizomycotina</taxon>
        <taxon>Sordariomycetes</taxon>
        <taxon>Sordariomycetidae</taxon>
        <taxon>Sordariales</taxon>
        <taxon>Podosporaceae</taxon>
        <taxon>Triangularia</taxon>
    </lineage>
</organism>
<keyword evidence="1" id="KW-0812">Transmembrane</keyword>
<gene>
    <name evidence="2" type="ORF">QBC40DRAFT_161103</name>
</gene>
<dbReference type="Proteomes" id="UP001303160">
    <property type="component" value="Unassembled WGS sequence"/>
</dbReference>
<feature type="non-terminal residue" evidence="2">
    <location>
        <position position="1"/>
    </location>
</feature>
<accession>A0AAN7ASB6</accession>
<dbReference type="EMBL" id="MU863965">
    <property type="protein sequence ID" value="KAK4197319.1"/>
    <property type="molecule type" value="Genomic_DNA"/>
</dbReference>
<dbReference type="AlphaFoldDB" id="A0AAN7ASB6"/>
<feature type="non-terminal residue" evidence="2">
    <location>
        <position position="236"/>
    </location>
</feature>
<comment type="caution">
    <text evidence="2">The sequence shown here is derived from an EMBL/GenBank/DDBJ whole genome shotgun (WGS) entry which is preliminary data.</text>
</comment>
<evidence type="ECO:0000313" key="3">
    <source>
        <dbReference type="Proteomes" id="UP001303160"/>
    </source>
</evidence>
<keyword evidence="1" id="KW-1133">Transmembrane helix</keyword>
<evidence type="ECO:0000256" key="1">
    <source>
        <dbReference type="SAM" id="Phobius"/>
    </source>
</evidence>
<evidence type="ECO:0000313" key="2">
    <source>
        <dbReference type="EMBL" id="KAK4197319.1"/>
    </source>
</evidence>
<name>A0AAN7ASB6_9PEZI</name>
<proteinExistence type="predicted"/>
<keyword evidence="3" id="KW-1185">Reference proteome</keyword>
<sequence length="236" mass="25822">DGSTCAETANSTDCLLRLVLAALEQQKTDAGEEYNWDPITFVFTATIGIIAAFLALLTIYQAVIASGPGRRKSSRRAIGPWADKTKTEWSWRDFNSLSVATTPVLRAEDLLDMARRPPDDKIHLGKERHPGFDTMAGTASPLKHSATWLRFLEHVNLDTTVFETSLIETTLADYLPSDLLAVPAYAEVGLLTAVAASARAHSLFTASEPSSQSAYPIVNGKDFQFDFRQHPLLGIV</sequence>
<feature type="transmembrane region" description="Helical" evidence="1">
    <location>
        <begin position="41"/>
        <end position="66"/>
    </location>
</feature>
<protein>
    <submittedName>
        <fullName evidence="2">Uncharacterized protein</fullName>
    </submittedName>
</protein>
<reference evidence="2" key="1">
    <citation type="journal article" date="2023" name="Mol. Phylogenet. Evol.">
        <title>Genome-scale phylogeny and comparative genomics of the fungal order Sordariales.</title>
        <authorList>
            <person name="Hensen N."/>
            <person name="Bonometti L."/>
            <person name="Westerberg I."/>
            <person name="Brannstrom I.O."/>
            <person name="Guillou S."/>
            <person name="Cros-Aarteil S."/>
            <person name="Calhoun S."/>
            <person name="Haridas S."/>
            <person name="Kuo A."/>
            <person name="Mondo S."/>
            <person name="Pangilinan J."/>
            <person name="Riley R."/>
            <person name="LaButti K."/>
            <person name="Andreopoulos B."/>
            <person name="Lipzen A."/>
            <person name="Chen C."/>
            <person name="Yan M."/>
            <person name="Daum C."/>
            <person name="Ng V."/>
            <person name="Clum A."/>
            <person name="Steindorff A."/>
            <person name="Ohm R.A."/>
            <person name="Martin F."/>
            <person name="Silar P."/>
            <person name="Natvig D.O."/>
            <person name="Lalanne C."/>
            <person name="Gautier V."/>
            <person name="Ament-Velasquez S.L."/>
            <person name="Kruys A."/>
            <person name="Hutchinson M.I."/>
            <person name="Powell A.J."/>
            <person name="Barry K."/>
            <person name="Miller A.N."/>
            <person name="Grigoriev I.V."/>
            <person name="Debuchy R."/>
            <person name="Gladieux P."/>
            <person name="Hiltunen Thoren M."/>
            <person name="Johannesson H."/>
        </authorList>
    </citation>
    <scope>NUCLEOTIDE SEQUENCE</scope>
    <source>
        <strain evidence="2">CBS 315.58</strain>
    </source>
</reference>